<gene>
    <name evidence="3" type="ORF">NEZAVI_LOCUS7399</name>
</gene>
<organism evidence="3 4">
    <name type="scientific">Nezara viridula</name>
    <name type="common">Southern green stink bug</name>
    <name type="synonym">Cimex viridulus</name>
    <dbReference type="NCBI Taxonomy" id="85310"/>
    <lineage>
        <taxon>Eukaryota</taxon>
        <taxon>Metazoa</taxon>
        <taxon>Ecdysozoa</taxon>
        <taxon>Arthropoda</taxon>
        <taxon>Hexapoda</taxon>
        <taxon>Insecta</taxon>
        <taxon>Pterygota</taxon>
        <taxon>Neoptera</taxon>
        <taxon>Paraneoptera</taxon>
        <taxon>Hemiptera</taxon>
        <taxon>Heteroptera</taxon>
        <taxon>Panheteroptera</taxon>
        <taxon>Pentatomomorpha</taxon>
        <taxon>Pentatomoidea</taxon>
        <taxon>Pentatomidae</taxon>
        <taxon>Pentatominae</taxon>
        <taxon>Nezara</taxon>
    </lineage>
</organism>
<dbReference type="InterPro" id="IPR024114">
    <property type="entry name" value="Islet_autoAg_Ica1/Ica1-like"/>
</dbReference>
<evidence type="ECO:0000313" key="3">
    <source>
        <dbReference type="EMBL" id="CAH1397606.1"/>
    </source>
</evidence>
<accession>A0A9P0H8Y8</accession>
<dbReference type="SMART" id="SM01015">
    <property type="entry name" value="Arfaptin"/>
    <property type="match status" value="1"/>
</dbReference>
<dbReference type="GO" id="GO:0005794">
    <property type="term" value="C:Golgi apparatus"/>
    <property type="evidence" value="ECO:0007669"/>
    <property type="project" value="TreeGrafter"/>
</dbReference>
<evidence type="ECO:0000256" key="1">
    <source>
        <dbReference type="SAM" id="MobiDB-lite"/>
    </source>
</evidence>
<dbReference type="OrthoDB" id="2126778at2759"/>
<dbReference type="SUPFAM" id="SSF103657">
    <property type="entry name" value="BAR/IMD domain-like"/>
    <property type="match status" value="1"/>
</dbReference>
<dbReference type="PROSITE" id="PS50870">
    <property type="entry name" value="AH"/>
    <property type="match status" value="1"/>
</dbReference>
<dbReference type="InterPro" id="IPR006723">
    <property type="entry name" value="Islet_autoAg_Ica1_C"/>
</dbReference>
<feature type="region of interest" description="Disordered" evidence="1">
    <location>
        <begin position="377"/>
        <end position="427"/>
    </location>
</feature>
<dbReference type="InterPro" id="IPR010504">
    <property type="entry name" value="AH_dom"/>
</dbReference>
<feature type="region of interest" description="Disordered" evidence="1">
    <location>
        <begin position="302"/>
        <end position="341"/>
    </location>
</feature>
<dbReference type="Gene3D" id="1.20.1270.60">
    <property type="entry name" value="Arfaptin homology (AH) domain/BAR domain"/>
    <property type="match status" value="1"/>
</dbReference>
<dbReference type="Proteomes" id="UP001152798">
    <property type="component" value="Chromosome 4"/>
</dbReference>
<name>A0A9P0H8Y8_NEZVI</name>
<dbReference type="PANTHER" id="PTHR10164">
    <property type="entry name" value="ISLET CELL AUTOANTIGEN 1"/>
    <property type="match status" value="1"/>
</dbReference>
<protein>
    <recommendedName>
        <fullName evidence="2">AH domain-containing protein</fullName>
    </recommendedName>
</protein>
<dbReference type="Pfam" id="PF06456">
    <property type="entry name" value="Arfaptin"/>
    <property type="match status" value="1"/>
</dbReference>
<dbReference type="PANTHER" id="PTHR10164:SF4">
    <property type="entry name" value="GH23156P"/>
    <property type="match status" value="1"/>
</dbReference>
<reference evidence="3" key="1">
    <citation type="submission" date="2022-01" db="EMBL/GenBank/DDBJ databases">
        <authorList>
            <person name="King R."/>
        </authorList>
    </citation>
    <scope>NUCLEOTIDE SEQUENCE</scope>
</reference>
<dbReference type="InterPro" id="IPR027267">
    <property type="entry name" value="AH/BAR_dom_sf"/>
</dbReference>
<dbReference type="GO" id="GO:0051049">
    <property type="term" value="P:regulation of transport"/>
    <property type="evidence" value="ECO:0007669"/>
    <property type="project" value="TreeGrafter"/>
</dbReference>
<feature type="domain" description="AH" evidence="2">
    <location>
        <begin position="78"/>
        <end position="281"/>
    </location>
</feature>
<dbReference type="FunFam" id="1.20.1270.60:FF:000068">
    <property type="entry name" value="Islet cell autoantigen"/>
    <property type="match status" value="1"/>
</dbReference>
<evidence type="ECO:0000259" key="2">
    <source>
        <dbReference type="PROSITE" id="PS50870"/>
    </source>
</evidence>
<feature type="compositionally biased region" description="Basic and acidic residues" evidence="1">
    <location>
        <begin position="378"/>
        <end position="396"/>
    </location>
</feature>
<dbReference type="GO" id="GO:0019904">
    <property type="term" value="F:protein domain specific binding"/>
    <property type="evidence" value="ECO:0007669"/>
    <property type="project" value="InterPro"/>
</dbReference>
<evidence type="ECO:0000313" key="4">
    <source>
        <dbReference type="Proteomes" id="UP001152798"/>
    </source>
</evidence>
<dbReference type="Pfam" id="PF04629">
    <property type="entry name" value="ICA69"/>
    <property type="match status" value="1"/>
</dbReference>
<dbReference type="EMBL" id="OV725080">
    <property type="protein sequence ID" value="CAH1397606.1"/>
    <property type="molecule type" value="Genomic_DNA"/>
</dbReference>
<dbReference type="AlphaFoldDB" id="A0A9P0H8Y8"/>
<keyword evidence="4" id="KW-1185">Reference proteome</keyword>
<proteinExistence type="predicted"/>
<sequence length="427" mass="48141">MFRLCLAKSEGYFYSSLNPVFMCRSYGDGHMSSNFHWSDHHGNTRNNSTMSKMQHQYWVTKETVLKKLGKKQDEHIVASDAELDAKLELFKSIQESCLDLQRIIDKYQERLCVLAQEENSMGRFLKESGKADKTGAGSLMISLGKTMSQAGQQRISLRSPLLRLFQEVETFRQRAIEDTERTVQAMEKARTKYRASLSWMKDVSQSLDPDAYSQLEKFKKVQGKVKTNKTQFDQFKVDTLEKVDLLAAARCNMFSHALSQYHSNLLKFAAGSAAAYQAIADVCSEHQHFEWNVVKELSDLTPLEQQQPQQPEAPDSDEKLLNFDDDLEPSQTDKEASNDMAAEDQLTEDASSMLAAPGSGYLPSQLLLSEGQSFFSDQLDKGKTSEKKPSDTEKSESSWLDLISELDPLANPDSVGQRATLEPFGDC</sequence>